<feature type="binding site" evidence="10">
    <location>
        <begin position="7"/>
        <end position="17"/>
    </location>
    <ligand>
        <name>ATP</name>
        <dbReference type="ChEBI" id="CHEBI:30616"/>
    </ligand>
</feature>
<keyword evidence="3 10" id="KW-0479">Metal-binding</keyword>
<keyword evidence="12" id="KW-1185">Reference proteome</keyword>
<comment type="caution">
    <text evidence="11">The sequence shown here is derived from an EMBL/GenBank/DDBJ whole genome shotgun (WGS) entry which is preliminary data.</text>
</comment>
<keyword evidence="2 10" id="KW-0436">Ligase</keyword>
<evidence type="ECO:0000256" key="9">
    <source>
        <dbReference type="ARBA" id="ARBA00047890"/>
    </source>
</evidence>
<keyword evidence="6 10" id="KW-0067">ATP-binding</keyword>
<sequence length="231" mass="24614">MKALVLSSGGIDSTTALAMAVAEHGSDNVITLSIYYGQKHRKELTAAASIADYYRVRHLEINLDAVFQYSNCALLQQSTEAVPQATYAEQIAATGGEKPVATYVPFRNGLFLSAAAGVALSEGCDLLYYGVHAEDAAGFAYPDCSPAFQAGISAAIWAGSGHQLRVVAPFLHWYKRDIIRQGLALNVPYERTWSCYAGGEVPCGVCGTCRERAAAFAANGAVDPAVERRTP</sequence>
<feature type="binding site" evidence="10">
    <location>
        <position position="209"/>
    </location>
    <ligand>
        <name>Zn(2+)</name>
        <dbReference type="ChEBI" id="CHEBI:29105"/>
    </ligand>
</feature>
<gene>
    <name evidence="10" type="primary">queC</name>
    <name evidence="11" type="ORF">HMPREF1250_0391</name>
</gene>
<dbReference type="GO" id="GO:0008270">
    <property type="term" value="F:zinc ion binding"/>
    <property type="evidence" value="ECO:0007669"/>
    <property type="project" value="UniProtKB-UniRule"/>
</dbReference>
<feature type="binding site" evidence="10">
    <location>
        <position position="203"/>
    </location>
    <ligand>
        <name>Zn(2+)</name>
        <dbReference type="ChEBI" id="CHEBI:29105"/>
    </ligand>
</feature>
<name>U7UT15_9FIRM</name>
<dbReference type="EC" id="6.3.4.20" evidence="8 10"/>
<dbReference type="AlphaFoldDB" id="U7UT15"/>
<dbReference type="SUPFAM" id="SSF52402">
    <property type="entry name" value="Adenine nucleotide alpha hydrolases-like"/>
    <property type="match status" value="1"/>
</dbReference>
<protein>
    <recommendedName>
        <fullName evidence="8 10">7-cyano-7-deazaguanine synthase</fullName>
        <ecNumber evidence="8 10">6.3.4.20</ecNumber>
    </recommendedName>
    <alternativeName>
        <fullName evidence="10">7-cyano-7-carbaguanine synthase</fullName>
    </alternativeName>
    <alternativeName>
        <fullName evidence="10">PreQ(0) synthase</fullName>
    </alternativeName>
    <alternativeName>
        <fullName evidence="10">Queuosine biosynthesis protein QueC</fullName>
    </alternativeName>
</protein>
<keyword evidence="5 10" id="KW-0862">Zinc</keyword>
<keyword evidence="4 10" id="KW-0547">Nucleotide-binding</keyword>
<dbReference type="InterPro" id="IPR018317">
    <property type="entry name" value="QueC"/>
</dbReference>
<dbReference type="eggNOG" id="COG0603">
    <property type="taxonomic scope" value="Bacteria"/>
</dbReference>
<evidence type="ECO:0000256" key="10">
    <source>
        <dbReference type="HAMAP-Rule" id="MF_01633"/>
    </source>
</evidence>
<dbReference type="EMBL" id="AWXA01000003">
    <property type="protein sequence ID" value="ERT62577.1"/>
    <property type="molecule type" value="Genomic_DNA"/>
</dbReference>
<organism evidence="11 12">
    <name type="scientific">Megasphaera vaginalis</name>
    <name type="common">ex Srinivasan et al. 2021</name>
    <dbReference type="NCBI Taxonomy" id="1111454"/>
    <lineage>
        <taxon>Bacteria</taxon>
        <taxon>Bacillati</taxon>
        <taxon>Bacillota</taxon>
        <taxon>Negativicutes</taxon>
        <taxon>Veillonellales</taxon>
        <taxon>Veillonellaceae</taxon>
        <taxon>Megasphaera</taxon>
    </lineage>
</organism>
<dbReference type="PIRSF" id="PIRSF006293">
    <property type="entry name" value="ExsB"/>
    <property type="match status" value="1"/>
</dbReference>
<dbReference type="HAMAP" id="MF_01633">
    <property type="entry name" value="QueC"/>
    <property type="match status" value="1"/>
</dbReference>
<evidence type="ECO:0000256" key="7">
    <source>
        <dbReference type="ARBA" id="ARBA00037993"/>
    </source>
</evidence>
<dbReference type="PANTHER" id="PTHR42914:SF1">
    <property type="entry name" value="7-CYANO-7-DEAZAGUANINE SYNTHASE"/>
    <property type="match status" value="1"/>
</dbReference>
<dbReference type="GO" id="GO:0016879">
    <property type="term" value="F:ligase activity, forming carbon-nitrogen bonds"/>
    <property type="evidence" value="ECO:0007669"/>
    <property type="project" value="UniProtKB-UniRule"/>
</dbReference>
<dbReference type="CDD" id="cd01995">
    <property type="entry name" value="QueC-like"/>
    <property type="match status" value="1"/>
</dbReference>
<dbReference type="GO" id="GO:0005524">
    <property type="term" value="F:ATP binding"/>
    <property type="evidence" value="ECO:0007669"/>
    <property type="project" value="UniProtKB-UniRule"/>
</dbReference>
<evidence type="ECO:0000313" key="12">
    <source>
        <dbReference type="Proteomes" id="UP000017090"/>
    </source>
</evidence>
<evidence type="ECO:0000313" key="11">
    <source>
        <dbReference type="EMBL" id="ERT62577.1"/>
    </source>
</evidence>
<feature type="binding site" evidence="10">
    <location>
        <position position="195"/>
    </location>
    <ligand>
        <name>Zn(2+)</name>
        <dbReference type="ChEBI" id="CHEBI:29105"/>
    </ligand>
</feature>
<dbReference type="PANTHER" id="PTHR42914">
    <property type="entry name" value="7-CYANO-7-DEAZAGUANINE SYNTHASE"/>
    <property type="match status" value="1"/>
</dbReference>
<dbReference type="UniPathway" id="UPA00391"/>
<comment type="cofactor">
    <cofactor evidence="10">
        <name>Zn(2+)</name>
        <dbReference type="ChEBI" id="CHEBI:29105"/>
    </cofactor>
    <text evidence="10">Binds 1 zinc ion per subunit.</text>
</comment>
<evidence type="ECO:0000256" key="5">
    <source>
        <dbReference type="ARBA" id="ARBA00022833"/>
    </source>
</evidence>
<dbReference type="InterPro" id="IPR014729">
    <property type="entry name" value="Rossmann-like_a/b/a_fold"/>
</dbReference>
<dbReference type="RefSeq" id="WP_023052567.1">
    <property type="nucleotide sequence ID" value="NZ_AWXA01000003.1"/>
</dbReference>
<dbReference type="GO" id="GO:0008616">
    <property type="term" value="P:tRNA queuosine(34) biosynthetic process"/>
    <property type="evidence" value="ECO:0007669"/>
    <property type="project" value="UniProtKB-UniRule"/>
</dbReference>
<proteinExistence type="inferred from homology"/>
<evidence type="ECO:0000256" key="4">
    <source>
        <dbReference type="ARBA" id="ARBA00022741"/>
    </source>
</evidence>
<evidence type="ECO:0000256" key="8">
    <source>
        <dbReference type="ARBA" id="ARBA00039149"/>
    </source>
</evidence>
<dbReference type="Pfam" id="PF06508">
    <property type="entry name" value="QueC"/>
    <property type="match status" value="1"/>
</dbReference>
<comment type="function">
    <text evidence="10">Catalyzes the ATP-dependent conversion of 7-carboxy-7-deazaguanine (CDG) to 7-cyano-7-deazaguanine (preQ(0)).</text>
</comment>
<accession>U7UT15</accession>
<dbReference type="STRING" id="1111454.HMPREF1250_0391"/>
<comment type="pathway">
    <text evidence="1 10">Purine metabolism; 7-cyano-7-deazaguanine biosynthesis.</text>
</comment>
<feature type="binding site" evidence="10">
    <location>
        <position position="206"/>
    </location>
    <ligand>
        <name>Zn(2+)</name>
        <dbReference type="ChEBI" id="CHEBI:29105"/>
    </ligand>
</feature>
<dbReference type="Proteomes" id="UP000017090">
    <property type="component" value="Unassembled WGS sequence"/>
</dbReference>
<evidence type="ECO:0000256" key="3">
    <source>
        <dbReference type="ARBA" id="ARBA00022723"/>
    </source>
</evidence>
<dbReference type="Gene3D" id="3.40.50.620">
    <property type="entry name" value="HUPs"/>
    <property type="match status" value="1"/>
</dbReference>
<comment type="similarity">
    <text evidence="7 10">Belongs to the QueC family.</text>
</comment>
<comment type="subunit">
    <text evidence="10">Homodimer.</text>
</comment>
<reference evidence="11 12" key="1">
    <citation type="submission" date="2013-09" db="EMBL/GenBank/DDBJ databases">
        <authorList>
            <person name="Durkin A.S."/>
            <person name="Haft D.R."/>
            <person name="McCorrison J."/>
            <person name="Torralba M."/>
            <person name="Gillis M."/>
            <person name="Haft D.H."/>
            <person name="Methe B."/>
            <person name="Sutton G."/>
            <person name="Nelson K.E."/>
        </authorList>
    </citation>
    <scope>NUCLEOTIDE SEQUENCE [LARGE SCALE GENOMIC DNA]</scope>
    <source>
        <strain evidence="11 12">BV3C16-1</strain>
    </source>
</reference>
<keyword evidence="10" id="KW-0671">Queuosine biosynthesis</keyword>
<dbReference type="PATRIC" id="fig|1111454.3.peg.41"/>
<evidence type="ECO:0000256" key="2">
    <source>
        <dbReference type="ARBA" id="ARBA00022598"/>
    </source>
</evidence>
<comment type="catalytic activity">
    <reaction evidence="9 10">
        <text>7-carboxy-7-carbaguanine + NH4(+) + 2 ATP = 7-cyano-7-carbaguanine + 2 AMP + 2 diphosphate + 2 H(+)</text>
        <dbReference type="Rhea" id="RHEA:27982"/>
        <dbReference type="ChEBI" id="CHEBI:15378"/>
        <dbReference type="ChEBI" id="CHEBI:28938"/>
        <dbReference type="ChEBI" id="CHEBI:30616"/>
        <dbReference type="ChEBI" id="CHEBI:33019"/>
        <dbReference type="ChEBI" id="CHEBI:45075"/>
        <dbReference type="ChEBI" id="CHEBI:61036"/>
        <dbReference type="ChEBI" id="CHEBI:456215"/>
        <dbReference type="EC" id="6.3.4.20"/>
    </reaction>
</comment>
<evidence type="ECO:0000256" key="1">
    <source>
        <dbReference type="ARBA" id="ARBA00005061"/>
    </source>
</evidence>
<dbReference type="OrthoDB" id="9789567at2"/>
<evidence type="ECO:0000256" key="6">
    <source>
        <dbReference type="ARBA" id="ARBA00022840"/>
    </source>
</evidence>